<proteinExistence type="predicted"/>
<name>F2U7A6_SALR5</name>
<dbReference type="AlphaFoldDB" id="F2U7A6"/>
<dbReference type="PANTHER" id="PTHR14778:SF2">
    <property type="entry name" value="KINETOCHORE-ASSOCIATED PROTEIN DSN1 HOMOLOG"/>
    <property type="match status" value="1"/>
</dbReference>
<dbReference type="GeneID" id="16075409"/>
<feature type="compositionally biased region" description="Low complexity" evidence="1">
    <location>
        <begin position="1"/>
        <end position="17"/>
    </location>
</feature>
<dbReference type="Proteomes" id="UP000007799">
    <property type="component" value="Unassembled WGS sequence"/>
</dbReference>
<organism evidence="3">
    <name type="scientific">Salpingoeca rosetta (strain ATCC 50818 / BSB-021)</name>
    <dbReference type="NCBI Taxonomy" id="946362"/>
    <lineage>
        <taxon>Eukaryota</taxon>
        <taxon>Choanoflagellata</taxon>
        <taxon>Craspedida</taxon>
        <taxon>Salpingoecidae</taxon>
        <taxon>Salpingoeca</taxon>
    </lineage>
</organism>
<dbReference type="RefSeq" id="XP_004994828.1">
    <property type="nucleotide sequence ID" value="XM_004994771.1"/>
</dbReference>
<protein>
    <submittedName>
        <fullName evidence="2">Uncharacterized protein</fullName>
    </submittedName>
</protein>
<gene>
    <name evidence="2" type="ORF">PTSG_03931</name>
</gene>
<feature type="region of interest" description="Disordered" evidence="1">
    <location>
        <begin position="242"/>
        <end position="269"/>
    </location>
</feature>
<dbReference type="PANTHER" id="PTHR14778">
    <property type="entry name" value="KINETOCHORE-ASSOCIATED PROTEIN DSN1 HOMOLOG"/>
    <property type="match status" value="1"/>
</dbReference>
<keyword evidence="3" id="KW-1185">Reference proteome</keyword>
<dbReference type="GO" id="GO:0007059">
    <property type="term" value="P:chromosome segregation"/>
    <property type="evidence" value="ECO:0007669"/>
    <property type="project" value="InterPro"/>
</dbReference>
<feature type="region of interest" description="Disordered" evidence="1">
    <location>
        <begin position="186"/>
        <end position="210"/>
    </location>
</feature>
<feature type="compositionally biased region" description="Basic and acidic residues" evidence="1">
    <location>
        <begin position="197"/>
        <end position="210"/>
    </location>
</feature>
<dbReference type="GO" id="GO:0000444">
    <property type="term" value="C:MIS12/MIND type complex"/>
    <property type="evidence" value="ECO:0007669"/>
    <property type="project" value="InterPro"/>
</dbReference>
<sequence length="269" mass="29732">MGNGASSSSSRMGSGASLEEDMPKLKRPKTHDAEHRRKSTGRSERRSLVHMEVAKSLDPTAIYTDISDDLPSEERFMRLVSMCLERSISNVANNNASAFKGFNTHAEAVAETFKTELLQDGEDKAAVEAPVLRPNPKNSQMKRNLRLYENSRTRLSSEEDKWSTATSDAAATVAAATAIAHRLNTLTDATQDTQDAGSKENREKDSEPLKELEAQVKVLEQTARIFRSVDEHMRTFVARQQAGVAQTADEQQANPSRLIRDITKTAPES</sequence>
<reference evidence="2" key="1">
    <citation type="submission" date="2009-08" db="EMBL/GenBank/DDBJ databases">
        <title>Annotation of Salpingoeca rosetta.</title>
        <authorList>
            <consortium name="The Broad Institute Genome Sequencing Platform"/>
            <person name="Russ C."/>
            <person name="Cuomo C."/>
            <person name="Burger G."/>
            <person name="Gray M.W."/>
            <person name="Holland P.W.H."/>
            <person name="King N."/>
            <person name="Lang F.B.F."/>
            <person name="Roger A.J."/>
            <person name="Ruiz-Trillo I."/>
            <person name="Young S.K."/>
            <person name="Zeng Q."/>
            <person name="Gargeya S."/>
            <person name="Alvarado L."/>
            <person name="Berlin A."/>
            <person name="Chapman S.B."/>
            <person name="Chen Z."/>
            <person name="Freedman E."/>
            <person name="Gellesch M."/>
            <person name="Goldberg J."/>
            <person name="Griggs A."/>
            <person name="Gujja S."/>
            <person name="Heilman E."/>
            <person name="Heiman D."/>
            <person name="Howarth C."/>
            <person name="Mehta T."/>
            <person name="Neiman D."/>
            <person name="Pearson M."/>
            <person name="Roberts A."/>
            <person name="Saif S."/>
            <person name="Shea T."/>
            <person name="Shenoy N."/>
            <person name="Sisk P."/>
            <person name="Stolte C."/>
            <person name="Sykes S."/>
            <person name="White J."/>
            <person name="Yandava C."/>
            <person name="Haas B."/>
            <person name="Nusbaum C."/>
            <person name="Birren B."/>
        </authorList>
    </citation>
    <scope>NUCLEOTIDE SEQUENCE [LARGE SCALE GENOMIC DNA]</scope>
    <source>
        <strain evidence="2">ATCC 50818</strain>
    </source>
</reference>
<feature type="compositionally biased region" description="Low complexity" evidence="1">
    <location>
        <begin position="187"/>
        <end position="196"/>
    </location>
</feature>
<dbReference type="EMBL" id="GL832963">
    <property type="protein sequence ID" value="EGD83324.1"/>
    <property type="molecule type" value="Genomic_DNA"/>
</dbReference>
<feature type="compositionally biased region" description="Basic and acidic residues" evidence="1">
    <location>
        <begin position="30"/>
        <end position="48"/>
    </location>
</feature>
<evidence type="ECO:0000313" key="2">
    <source>
        <dbReference type="EMBL" id="EGD83324.1"/>
    </source>
</evidence>
<feature type="region of interest" description="Disordered" evidence="1">
    <location>
        <begin position="1"/>
        <end position="48"/>
    </location>
</feature>
<dbReference type="InterPro" id="IPR013218">
    <property type="entry name" value="Dsn1/Mis13"/>
</dbReference>
<evidence type="ECO:0000256" key="1">
    <source>
        <dbReference type="SAM" id="MobiDB-lite"/>
    </source>
</evidence>
<accession>F2U7A6</accession>
<evidence type="ECO:0000313" key="3">
    <source>
        <dbReference type="Proteomes" id="UP000007799"/>
    </source>
</evidence>
<dbReference type="GO" id="GO:0051301">
    <property type="term" value="P:cell division"/>
    <property type="evidence" value="ECO:0007669"/>
    <property type="project" value="InterPro"/>
</dbReference>
<dbReference type="InParanoid" id="F2U7A6"/>